<feature type="compositionally biased region" description="Basic and acidic residues" evidence="9">
    <location>
        <begin position="110"/>
        <end position="121"/>
    </location>
</feature>
<feature type="region of interest" description="Disordered" evidence="9">
    <location>
        <begin position="72"/>
        <end position="175"/>
    </location>
</feature>
<evidence type="ECO:0000256" key="2">
    <source>
        <dbReference type="ARBA" id="ARBA00009008"/>
    </source>
</evidence>
<evidence type="ECO:0000256" key="6">
    <source>
        <dbReference type="ARBA" id="ARBA00023054"/>
    </source>
</evidence>
<dbReference type="NCBIfam" id="TIGR03544">
    <property type="entry name" value="DivI1A_domain"/>
    <property type="match status" value="1"/>
</dbReference>
<sequence length="323" mass="35971">MAPGPRRFRARPHDERRGGLMALTPDDVLKKSFGATQFRRGYDEREVDDFLDEVVSELRDLIAERDDYRRKYEETARGKGQTPVPAAGRAATAPSAELDKLRAEVAAANKRADEATRRSATDEGATSAAARTEVTQLRQRLQAVEKDLESTRAELTKARSAQAQQAKAAEKSGDAEEAAGLIALAQRLHDEHVAKGKAEHERLLTEARQQRETLIGEGTRKRDELVTTAQRRHDELVAEGQERHKKLIADGTAQHETMVGEATRQREGILSGMVAEKATLEQAVASLQAYEASYRESIKTFLRTQLQEVEQARLAPPQHQQQH</sequence>
<dbReference type="GO" id="GO:0005737">
    <property type="term" value="C:cytoplasm"/>
    <property type="evidence" value="ECO:0007669"/>
    <property type="project" value="UniProtKB-SubCell"/>
</dbReference>
<evidence type="ECO:0000256" key="7">
    <source>
        <dbReference type="ARBA" id="ARBA00023306"/>
    </source>
</evidence>
<comment type="subcellular location">
    <subcellularLocation>
        <location evidence="1">Cytoplasm</location>
    </subcellularLocation>
</comment>
<evidence type="ECO:0000313" key="11">
    <source>
        <dbReference type="Proteomes" id="UP000431092"/>
    </source>
</evidence>
<evidence type="ECO:0000256" key="1">
    <source>
        <dbReference type="ARBA" id="ARBA00004496"/>
    </source>
</evidence>
<feature type="compositionally biased region" description="Low complexity" evidence="9">
    <location>
        <begin position="158"/>
        <end position="167"/>
    </location>
</feature>
<protein>
    <recommendedName>
        <fullName evidence="3">Cell wall synthesis protein Wag31</fullName>
    </recommendedName>
    <alternativeName>
        <fullName evidence="8">Antigen 84</fullName>
    </alternativeName>
</protein>
<dbReference type="InterPro" id="IPR007793">
    <property type="entry name" value="DivIVA_fam"/>
</dbReference>
<feature type="compositionally biased region" description="Basic and acidic residues" evidence="9">
    <location>
        <begin position="218"/>
        <end position="228"/>
    </location>
</feature>
<dbReference type="InterPro" id="IPR019933">
    <property type="entry name" value="DivIVA_domain"/>
</dbReference>
<keyword evidence="5" id="KW-0132">Cell division</keyword>
<dbReference type="PANTHER" id="PTHR35794:SF2">
    <property type="entry name" value="CELL DIVISION PROTEIN DIVIVA"/>
    <property type="match status" value="1"/>
</dbReference>
<dbReference type="Proteomes" id="UP000431092">
    <property type="component" value="Unassembled WGS sequence"/>
</dbReference>
<keyword evidence="11" id="KW-1185">Reference proteome</keyword>
<evidence type="ECO:0000256" key="4">
    <source>
        <dbReference type="ARBA" id="ARBA00022490"/>
    </source>
</evidence>
<evidence type="ECO:0000313" key="10">
    <source>
        <dbReference type="EMBL" id="MTB71729.1"/>
    </source>
</evidence>
<evidence type="ECO:0000256" key="8">
    <source>
        <dbReference type="ARBA" id="ARBA00031737"/>
    </source>
</evidence>
<dbReference type="AlphaFoldDB" id="A0A6I3IST3"/>
<keyword evidence="4" id="KW-0963">Cytoplasm</keyword>
<organism evidence="10 11">
    <name type="scientific">Arsenicicoccus cauae</name>
    <dbReference type="NCBI Taxonomy" id="2663847"/>
    <lineage>
        <taxon>Bacteria</taxon>
        <taxon>Bacillati</taxon>
        <taxon>Actinomycetota</taxon>
        <taxon>Actinomycetes</taxon>
        <taxon>Micrococcales</taxon>
        <taxon>Intrasporangiaceae</taxon>
        <taxon>Arsenicicoccus</taxon>
    </lineage>
</organism>
<keyword evidence="6" id="KW-0175">Coiled coil</keyword>
<feature type="compositionally biased region" description="Low complexity" evidence="9">
    <location>
        <begin position="83"/>
        <end position="96"/>
    </location>
</feature>
<comment type="caution">
    <text evidence="10">The sequence shown here is derived from an EMBL/GenBank/DDBJ whole genome shotgun (WGS) entry which is preliminary data.</text>
</comment>
<dbReference type="Gene3D" id="6.10.250.660">
    <property type="match status" value="1"/>
</dbReference>
<evidence type="ECO:0000256" key="3">
    <source>
        <dbReference type="ARBA" id="ARBA00018787"/>
    </source>
</evidence>
<feature type="compositionally biased region" description="Basic and acidic residues" evidence="9">
    <location>
        <begin position="196"/>
        <end position="211"/>
    </location>
</feature>
<name>A0A6I3IST3_9MICO</name>
<comment type="similarity">
    <text evidence="2">Belongs to the DivIVA family.</text>
</comment>
<dbReference type="EMBL" id="WLVL01000023">
    <property type="protein sequence ID" value="MTB71729.1"/>
    <property type="molecule type" value="Genomic_DNA"/>
</dbReference>
<feature type="compositionally biased region" description="Basic and acidic residues" evidence="9">
    <location>
        <begin position="143"/>
        <end position="157"/>
    </location>
</feature>
<proteinExistence type="inferred from homology"/>
<feature type="region of interest" description="Disordered" evidence="9">
    <location>
        <begin position="196"/>
        <end position="228"/>
    </location>
</feature>
<dbReference type="PANTHER" id="PTHR35794">
    <property type="entry name" value="CELL DIVISION PROTEIN DIVIVA"/>
    <property type="match status" value="1"/>
</dbReference>
<keyword evidence="7" id="KW-0131">Cell cycle</keyword>
<dbReference type="GO" id="GO:0051301">
    <property type="term" value="P:cell division"/>
    <property type="evidence" value="ECO:0007669"/>
    <property type="project" value="UniProtKB-KW"/>
</dbReference>
<gene>
    <name evidence="10" type="ORF">GGG17_07045</name>
</gene>
<evidence type="ECO:0000256" key="5">
    <source>
        <dbReference type="ARBA" id="ARBA00022618"/>
    </source>
</evidence>
<evidence type="ECO:0000256" key="9">
    <source>
        <dbReference type="SAM" id="MobiDB-lite"/>
    </source>
</evidence>
<reference evidence="10 11" key="1">
    <citation type="submission" date="2019-11" db="EMBL/GenBank/DDBJ databases">
        <title>Whole genome sequencing identifies a novel species of the genus Arsenicicoccus isolated from human blood.</title>
        <authorList>
            <person name="Jeong J.H."/>
            <person name="Kweon O.J."/>
            <person name="Kim H.R."/>
            <person name="Kim T.-H."/>
            <person name="Ha S.-M."/>
            <person name="Lee M.-K."/>
        </authorList>
    </citation>
    <scope>NUCLEOTIDE SEQUENCE [LARGE SCALE GENOMIC DNA]</scope>
    <source>
        <strain evidence="10 11">MKL-02</strain>
    </source>
</reference>
<accession>A0A6I3IST3</accession>
<dbReference type="Pfam" id="PF05103">
    <property type="entry name" value="DivIVA"/>
    <property type="match status" value="1"/>
</dbReference>